<evidence type="ECO:0000313" key="2">
    <source>
        <dbReference type="Ensembl" id="ENSVKKP00000015537.1"/>
    </source>
</evidence>
<feature type="compositionally biased region" description="Basic and acidic residues" evidence="1">
    <location>
        <begin position="262"/>
        <end position="274"/>
    </location>
</feature>
<evidence type="ECO:0000313" key="3">
    <source>
        <dbReference type="Proteomes" id="UP000694545"/>
    </source>
</evidence>
<reference evidence="2" key="1">
    <citation type="submission" date="2025-08" db="UniProtKB">
        <authorList>
            <consortium name="Ensembl"/>
        </authorList>
    </citation>
    <scope>IDENTIFICATION</scope>
</reference>
<evidence type="ECO:0000256" key="1">
    <source>
        <dbReference type="SAM" id="MobiDB-lite"/>
    </source>
</evidence>
<dbReference type="Ensembl" id="ENSVKKT00000015907.1">
    <property type="protein sequence ID" value="ENSVKKP00000015537.1"/>
    <property type="gene ID" value="ENSVKKG00000010628.1"/>
</dbReference>
<organism evidence="2 3">
    <name type="scientific">Varanus komodoensis</name>
    <name type="common">Komodo dragon</name>
    <dbReference type="NCBI Taxonomy" id="61221"/>
    <lineage>
        <taxon>Eukaryota</taxon>
        <taxon>Metazoa</taxon>
        <taxon>Chordata</taxon>
        <taxon>Craniata</taxon>
        <taxon>Vertebrata</taxon>
        <taxon>Euteleostomi</taxon>
        <taxon>Lepidosauria</taxon>
        <taxon>Squamata</taxon>
        <taxon>Bifurcata</taxon>
        <taxon>Unidentata</taxon>
        <taxon>Episquamata</taxon>
        <taxon>Toxicofera</taxon>
        <taxon>Anguimorpha</taxon>
        <taxon>Paleoanguimorpha</taxon>
        <taxon>Varanoidea</taxon>
        <taxon>Varanidae</taxon>
        <taxon>Varanus</taxon>
    </lineage>
</organism>
<keyword evidence="3" id="KW-1185">Reference proteome</keyword>
<feature type="region of interest" description="Disordered" evidence="1">
    <location>
        <begin position="198"/>
        <end position="226"/>
    </location>
</feature>
<dbReference type="Proteomes" id="UP000694545">
    <property type="component" value="Unplaced"/>
</dbReference>
<dbReference type="AlphaFoldDB" id="A0A8D2L1Z2"/>
<dbReference type="OMA" id="RNDFQKP"/>
<dbReference type="PANTHER" id="PTHR35087:SF1">
    <property type="entry name" value="RIKEN CDNA 4930505A04 GENE"/>
    <property type="match status" value="1"/>
</dbReference>
<accession>A0A8D2L1Z2</accession>
<name>A0A8D2L1Z2_VARKO</name>
<dbReference type="InterPro" id="IPR031365">
    <property type="entry name" value="CMIP6"/>
</dbReference>
<proteinExistence type="predicted"/>
<protein>
    <submittedName>
        <fullName evidence="2">Chromosome 2 open reading frame 73</fullName>
    </submittedName>
</protein>
<dbReference type="KEGG" id="vko:123022510"/>
<dbReference type="CTD" id="129852"/>
<gene>
    <name evidence="2" type="primary">CIMIP6</name>
</gene>
<dbReference type="Pfam" id="PF15667">
    <property type="entry name" value="CMIP6"/>
    <property type="match status" value="1"/>
</dbReference>
<feature type="region of interest" description="Disordered" evidence="1">
    <location>
        <begin position="258"/>
        <end position="326"/>
    </location>
</feature>
<dbReference type="PANTHER" id="PTHR35087">
    <property type="entry name" value="SIMILAR TO HYPOTHETICAL PROTEIN FLJ40298"/>
    <property type="match status" value="1"/>
</dbReference>
<reference evidence="2" key="2">
    <citation type="submission" date="2025-09" db="UniProtKB">
        <authorList>
            <consortium name="Ensembl"/>
        </authorList>
    </citation>
    <scope>IDENTIFICATION</scope>
</reference>
<dbReference type="OrthoDB" id="9971371at2759"/>
<sequence>MSQVLRKRSGRRTRAPPRKLPDTFRIFNLTFPERNNLIEKIQDNYPPNRQQPQYVLEWRNTPQPLHAKCIRTNTKFLNEPIFYMDTEDTKTKQDCWWPASEPLVQRPKPPYDKQSTQRCDFQEPSCTLSRPIKYSRILQPSRGIVPLAVPRSPVSLPRLFEERLTFNQHYDARATPCIPYQGKKHGSFVWTEIKPARGTAAPEGTEGQPCAQESGALEQPKAEKGRSTENCMSSACFRLPDSQEAAPGSDTCLSKAGLRAGAKVDPEAPEKGREAAAVPQPSKVDVSHASGERPASPPKSGARDTSQDPLPPIHQTAQLPGEIQTA</sequence>